<dbReference type="GO" id="GO:0005886">
    <property type="term" value="C:plasma membrane"/>
    <property type="evidence" value="ECO:0007669"/>
    <property type="project" value="UniProtKB-SubCell"/>
</dbReference>
<dbReference type="EMBL" id="KI912112">
    <property type="protein sequence ID" value="ETS81142.1"/>
    <property type="molecule type" value="Genomic_DNA"/>
</dbReference>
<evidence type="ECO:0000256" key="9">
    <source>
        <dbReference type="ARBA" id="ARBA00022729"/>
    </source>
</evidence>
<evidence type="ECO:0000313" key="20">
    <source>
        <dbReference type="Proteomes" id="UP000030651"/>
    </source>
</evidence>
<evidence type="ECO:0000256" key="12">
    <source>
        <dbReference type="ARBA" id="ARBA00023157"/>
    </source>
</evidence>
<feature type="compositionally biased region" description="Low complexity" evidence="16">
    <location>
        <begin position="101"/>
        <end position="123"/>
    </location>
</feature>
<evidence type="ECO:0000256" key="15">
    <source>
        <dbReference type="PROSITE-ProRule" id="PRU01356"/>
    </source>
</evidence>
<feature type="binding site" description="axial binding residue" evidence="15">
    <location>
        <position position="49"/>
    </location>
    <ligand>
        <name>heme</name>
        <dbReference type="ChEBI" id="CHEBI:30413"/>
    </ligand>
    <ligandPart>
        <name>Fe</name>
        <dbReference type="ChEBI" id="CHEBI:18248"/>
    </ligandPart>
</feature>
<keyword evidence="8 15" id="KW-0479">Metal-binding</keyword>
<dbReference type="PROSITE" id="PS52012">
    <property type="entry name" value="CFEM"/>
    <property type="match status" value="1"/>
</dbReference>
<dbReference type="SMART" id="SM00747">
    <property type="entry name" value="CFEM"/>
    <property type="match status" value="1"/>
</dbReference>
<dbReference type="PANTHER" id="PTHR37928:SF2">
    <property type="entry name" value="GPI ANCHORED CFEM DOMAIN PROTEIN (AFU_ORTHOLOGUE AFUA_6G10580)"/>
    <property type="match status" value="1"/>
</dbReference>
<evidence type="ECO:0000256" key="14">
    <source>
        <dbReference type="ARBA" id="ARBA00023288"/>
    </source>
</evidence>
<proteinExistence type="inferred from homology"/>
<keyword evidence="11" id="KW-0472">Membrane</keyword>
<evidence type="ECO:0000256" key="1">
    <source>
        <dbReference type="ARBA" id="ARBA00004609"/>
    </source>
</evidence>
<keyword evidence="12 15" id="KW-1015">Disulfide bond</keyword>
<evidence type="ECO:0000256" key="6">
    <source>
        <dbReference type="ARBA" id="ARBA00022617"/>
    </source>
</evidence>
<dbReference type="OMA" id="GMVWASM"/>
<dbReference type="HOGENOM" id="CLU_063084_4_2_1"/>
<keyword evidence="20" id="KW-1185">Reference proteome</keyword>
<reference evidence="20" key="1">
    <citation type="journal article" date="2015" name="BMC Genomics">
        <title>Genomic and transcriptomic analysis of the endophytic fungus Pestalotiopsis fici reveals its lifestyle and high potential for synthesis of natural products.</title>
        <authorList>
            <person name="Wang X."/>
            <person name="Zhang X."/>
            <person name="Liu L."/>
            <person name="Xiang M."/>
            <person name="Wang W."/>
            <person name="Sun X."/>
            <person name="Che Y."/>
            <person name="Guo L."/>
            <person name="Liu G."/>
            <person name="Guo L."/>
            <person name="Wang C."/>
            <person name="Yin W.B."/>
            <person name="Stadler M."/>
            <person name="Zhang X."/>
            <person name="Liu X."/>
        </authorList>
    </citation>
    <scope>NUCLEOTIDE SEQUENCE [LARGE SCALE GENOMIC DNA]</scope>
    <source>
        <strain evidence="20">W106-1 / CGMCC3.15140</strain>
    </source>
</reference>
<evidence type="ECO:0000259" key="18">
    <source>
        <dbReference type="PROSITE" id="PS52012"/>
    </source>
</evidence>
<feature type="domain" description="CFEM" evidence="18">
    <location>
        <begin position="3"/>
        <end position="115"/>
    </location>
</feature>
<protein>
    <recommendedName>
        <fullName evidence="18">CFEM domain-containing protein</fullName>
    </recommendedName>
</protein>
<keyword evidence="5" id="KW-0964">Secreted</keyword>
<accession>W3X6W3</accession>
<evidence type="ECO:0000313" key="19">
    <source>
        <dbReference type="EMBL" id="ETS81142.1"/>
    </source>
</evidence>
<keyword evidence="4" id="KW-1003">Cell membrane</keyword>
<feature type="chain" id="PRO_5004834248" description="CFEM domain-containing protein" evidence="17">
    <location>
        <begin position="18"/>
        <end position="151"/>
    </location>
</feature>
<comment type="subcellular location">
    <subcellularLocation>
        <location evidence="1">Cell membrane</location>
        <topology evidence="1">Lipid-anchor</topology>
        <topology evidence="1">GPI-anchor</topology>
    </subcellularLocation>
    <subcellularLocation>
        <location evidence="2">Secreted</location>
    </subcellularLocation>
</comment>
<evidence type="ECO:0000256" key="5">
    <source>
        <dbReference type="ARBA" id="ARBA00022525"/>
    </source>
</evidence>
<evidence type="ECO:0000256" key="11">
    <source>
        <dbReference type="ARBA" id="ARBA00023136"/>
    </source>
</evidence>
<dbReference type="InterPro" id="IPR051735">
    <property type="entry name" value="CFEM_domain"/>
</dbReference>
<dbReference type="KEGG" id="pfy:PFICI_06144"/>
<comment type="caution">
    <text evidence="15">Lacks conserved residue(s) required for the propagation of feature annotation.</text>
</comment>
<keyword evidence="7" id="KW-0336">GPI-anchor</keyword>
<comment type="similarity">
    <text evidence="3">Belongs to the RBT5 family.</text>
</comment>
<dbReference type="InParanoid" id="W3X6W3"/>
<keyword evidence="13" id="KW-0325">Glycoprotein</keyword>
<evidence type="ECO:0000256" key="2">
    <source>
        <dbReference type="ARBA" id="ARBA00004613"/>
    </source>
</evidence>
<feature type="signal peptide" evidence="17">
    <location>
        <begin position="1"/>
        <end position="17"/>
    </location>
</feature>
<dbReference type="GO" id="GO:0046872">
    <property type="term" value="F:metal ion binding"/>
    <property type="evidence" value="ECO:0007669"/>
    <property type="project" value="UniProtKB-UniRule"/>
</dbReference>
<keyword evidence="9 17" id="KW-0732">Signal</keyword>
<evidence type="ECO:0000256" key="17">
    <source>
        <dbReference type="SAM" id="SignalP"/>
    </source>
</evidence>
<sequence>MQFKTVAISLFVAVAAASDDITSLVTQVPDCALTCLITGASDIGCTVTDYTCQCSKAAELQASAGPCIDAACSTADQETALTISQEICEAVGITADTTSVGSSSNSTATMTSGTSTATGTSSSSTAAVTAGAGRLEFGALAGAAALFAFAL</sequence>
<dbReference type="AlphaFoldDB" id="W3X6W3"/>
<dbReference type="eggNOG" id="ENOG502SFDE">
    <property type="taxonomic scope" value="Eukaryota"/>
</dbReference>
<evidence type="ECO:0000256" key="3">
    <source>
        <dbReference type="ARBA" id="ARBA00010031"/>
    </source>
</evidence>
<evidence type="ECO:0000256" key="8">
    <source>
        <dbReference type="ARBA" id="ARBA00022723"/>
    </source>
</evidence>
<evidence type="ECO:0000256" key="10">
    <source>
        <dbReference type="ARBA" id="ARBA00023004"/>
    </source>
</evidence>
<dbReference type="Pfam" id="PF05730">
    <property type="entry name" value="CFEM"/>
    <property type="match status" value="1"/>
</dbReference>
<feature type="disulfide bond" evidence="15">
    <location>
        <begin position="45"/>
        <end position="52"/>
    </location>
</feature>
<dbReference type="Proteomes" id="UP000030651">
    <property type="component" value="Unassembled WGS sequence"/>
</dbReference>
<evidence type="ECO:0000256" key="7">
    <source>
        <dbReference type="ARBA" id="ARBA00022622"/>
    </source>
</evidence>
<keyword evidence="14" id="KW-0449">Lipoprotein</keyword>
<keyword evidence="6 15" id="KW-0349">Heme</keyword>
<dbReference type="GeneID" id="19271157"/>
<feature type="region of interest" description="Disordered" evidence="16">
    <location>
        <begin position="98"/>
        <end position="123"/>
    </location>
</feature>
<keyword evidence="10 15" id="KW-0408">Iron</keyword>
<dbReference type="PANTHER" id="PTHR37928">
    <property type="entry name" value="CFEM DOMAIN PROTEIN (AFU_ORTHOLOGUE AFUA_6G14090)"/>
    <property type="match status" value="1"/>
</dbReference>
<dbReference type="GO" id="GO:0098552">
    <property type="term" value="C:side of membrane"/>
    <property type="evidence" value="ECO:0007669"/>
    <property type="project" value="UniProtKB-KW"/>
</dbReference>
<organism evidence="19 20">
    <name type="scientific">Pestalotiopsis fici (strain W106-1 / CGMCC3.15140)</name>
    <dbReference type="NCBI Taxonomy" id="1229662"/>
    <lineage>
        <taxon>Eukaryota</taxon>
        <taxon>Fungi</taxon>
        <taxon>Dikarya</taxon>
        <taxon>Ascomycota</taxon>
        <taxon>Pezizomycotina</taxon>
        <taxon>Sordariomycetes</taxon>
        <taxon>Xylariomycetidae</taxon>
        <taxon>Amphisphaeriales</taxon>
        <taxon>Sporocadaceae</taxon>
        <taxon>Pestalotiopsis</taxon>
    </lineage>
</organism>
<dbReference type="RefSeq" id="XP_007832916.1">
    <property type="nucleotide sequence ID" value="XM_007834725.1"/>
</dbReference>
<gene>
    <name evidence="19" type="ORF">PFICI_06144</name>
</gene>
<evidence type="ECO:0000256" key="13">
    <source>
        <dbReference type="ARBA" id="ARBA00023180"/>
    </source>
</evidence>
<dbReference type="OrthoDB" id="4766235at2759"/>
<evidence type="ECO:0000256" key="4">
    <source>
        <dbReference type="ARBA" id="ARBA00022475"/>
    </source>
</evidence>
<dbReference type="GO" id="GO:0005576">
    <property type="term" value="C:extracellular region"/>
    <property type="evidence" value="ECO:0007669"/>
    <property type="project" value="UniProtKB-SubCell"/>
</dbReference>
<name>W3X6W3_PESFW</name>
<evidence type="ECO:0000256" key="16">
    <source>
        <dbReference type="SAM" id="MobiDB-lite"/>
    </source>
</evidence>
<dbReference type="InterPro" id="IPR008427">
    <property type="entry name" value="Extracellular_membr_CFEM_dom"/>
</dbReference>